<dbReference type="AlphaFoldDB" id="L7EXL9"/>
<dbReference type="PATRIC" id="fig|698760.3.peg.6996"/>
<evidence type="ECO:0000313" key="1">
    <source>
        <dbReference type="EMBL" id="ELP64153.1"/>
    </source>
</evidence>
<organism evidence="1 2">
    <name type="scientific">Streptomyces turgidiscabies (strain Car8)</name>
    <dbReference type="NCBI Taxonomy" id="698760"/>
    <lineage>
        <taxon>Bacteria</taxon>
        <taxon>Bacillati</taxon>
        <taxon>Actinomycetota</taxon>
        <taxon>Actinomycetes</taxon>
        <taxon>Kitasatosporales</taxon>
        <taxon>Streptomycetaceae</taxon>
        <taxon>Streptomyces</taxon>
    </lineage>
</organism>
<comment type="caution">
    <text evidence="1">The sequence shown here is derived from an EMBL/GenBank/DDBJ whole genome shotgun (WGS) entry which is preliminary data.</text>
</comment>
<dbReference type="Proteomes" id="UP000010931">
    <property type="component" value="Unassembled WGS sequence"/>
</dbReference>
<keyword evidence="2" id="KW-1185">Reference proteome</keyword>
<name>L7EXL9_STRT8</name>
<evidence type="ECO:0000313" key="2">
    <source>
        <dbReference type="Proteomes" id="UP000010931"/>
    </source>
</evidence>
<accession>L7EXL9</accession>
<gene>
    <name evidence="1" type="ORF">STRTUCAR8_05607</name>
</gene>
<proteinExistence type="predicted"/>
<protein>
    <submittedName>
        <fullName evidence="1">Uncharacterized protein</fullName>
    </submittedName>
</protein>
<dbReference type="EMBL" id="AEJB01000475">
    <property type="protein sequence ID" value="ELP64153.1"/>
    <property type="molecule type" value="Genomic_DNA"/>
</dbReference>
<sequence length="59" mass="6388">MICARCDQPIRRGQRTLKVPKDSASGAGGDVILHAVLCKKPPTQTYPARSLATGARRLR</sequence>
<reference evidence="1 2" key="1">
    <citation type="journal article" date="2011" name="Plasmid">
        <title>Streptomyces turgidiscabies Car8 contains a modular pathogenicity island that shares virulence genes with other actinobacterial plant pathogens.</title>
        <authorList>
            <person name="Huguet-Tapia J.C."/>
            <person name="Badger J.H."/>
            <person name="Loria R."/>
            <person name="Pettis G.S."/>
        </authorList>
    </citation>
    <scope>NUCLEOTIDE SEQUENCE [LARGE SCALE GENOMIC DNA]</scope>
    <source>
        <strain evidence="1 2">Car8</strain>
    </source>
</reference>